<dbReference type="Gene3D" id="2.60.40.1490">
    <property type="entry name" value="Histone chaperone ASF1-like"/>
    <property type="match status" value="1"/>
</dbReference>
<keyword evidence="4" id="KW-0804">Transcription</keyword>
<dbReference type="PANTHER" id="PTHR12040:SF0">
    <property type="entry name" value="HISTONE CHAPERONE ASF1"/>
    <property type="match status" value="1"/>
</dbReference>
<reference evidence="7" key="1">
    <citation type="submission" date="2021-02" db="EMBL/GenBank/DDBJ databases">
        <authorList>
            <person name="Dougan E. K."/>
            <person name="Rhodes N."/>
            <person name="Thang M."/>
            <person name="Chan C."/>
        </authorList>
    </citation>
    <scope>NUCLEOTIDE SEQUENCE</scope>
</reference>
<dbReference type="InterPro" id="IPR006818">
    <property type="entry name" value="ASF1-like"/>
</dbReference>
<dbReference type="Proteomes" id="UP000626109">
    <property type="component" value="Unassembled WGS sequence"/>
</dbReference>
<dbReference type="EMBL" id="CAJNNW010028319">
    <property type="protein sequence ID" value="CAE8695611.1"/>
    <property type="molecule type" value="Genomic_DNA"/>
</dbReference>
<dbReference type="SUPFAM" id="SSF101546">
    <property type="entry name" value="ASF1-like"/>
    <property type="match status" value="1"/>
</dbReference>
<dbReference type="GO" id="GO:0000785">
    <property type="term" value="C:chromatin"/>
    <property type="evidence" value="ECO:0007669"/>
    <property type="project" value="TreeGrafter"/>
</dbReference>
<name>A0A813K2X0_POLGL</name>
<gene>
    <name evidence="7" type="ORF">PGLA2088_LOCUS29441</name>
</gene>
<dbReference type="Pfam" id="PF04729">
    <property type="entry name" value="ASF1_hist_chap"/>
    <property type="match status" value="1"/>
</dbReference>
<dbReference type="GO" id="GO:0042393">
    <property type="term" value="F:histone binding"/>
    <property type="evidence" value="ECO:0007669"/>
    <property type="project" value="TreeGrafter"/>
</dbReference>
<dbReference type="AlphaFoldDB" id="A0A813K2X0"/>
<dbReference type="GO" id="GO:0005634">
    <property type="term" value="C:nucleus"/>
    <property type="evidence" value="ECO:0007669"/>
    <property type="project" value="UniProtKB-SubCell"/>
</dbReference>
<keyword evidence="6" id="KW-0539">Nucleus</keyword>
<evidence type="ECO:0000256" key="3">
    <source>
        <dbReference type="ARBA" id="ARBA00023015"/>
    </source>
</evidence>
<evidence type="ECO:0000256" key="6">
    <source>
        <dbReference type="ARBA" id="ARBA00023242"/>
    </source>
</evidence>
<dbReference type="GO" id="GO:0006335">
    <property type="term" value="P:DNA replication-dependent chromatin assembly"/>
    <property type="evidence" value="ECO:0007669"/>
    <property type="project" value="TreeGrafter"/>
</dbReference>
<organism evidence="7 8">
    <name type="scientific">Polarella glacialis</name>
    <name type="common">Dinoflagellate</name>
    <dbReference type="NCBI Taxonomy" id="89957"/>
    <lineage>
        <taxon>Eukaryota</taxon>
        <taxon>Sar</taxon>
        <taxon>Alveolata</taxon>
        <taxon>Dinophyceae</taxon>
        <taxon>Suessiales</taxon>
        <taxon>Suessiaceae</taxon>
        <taxon>Polarella</taxon>
    </lineage>
</organism>
<evidence type="ECO:0000256" key="5">
    <source>
        <dbReference type="ARBA" id="ARBA00023186"/>
    </source>
</evidence>
<evidence type="ECO:0000256" key="2">
    <source>
        <dbReference type="ARBA" id="ARBA00006051"/>
    </source>
</evidence>
<proteinExistence type="inferred from homology"/>
<evidence type="ECO:0000313" key="7">
    <source>
        <dbReference type="EMBL" id="CAE8695611.1"/>
    </source>
</evidence>
<evidence type="ECO:0000313" key="8">
    <source>
        <dbReference type="Proteomes" id="UP000626109"/>
    </source>
</evidence>
<evidence type="ECO:0000256" key="4">
    <source>
        <dbReference type="ARBA" id="ARBA00023163"/>
    </source>
</evidence>
<accession>A0A813K2X0</accession>
<dbReference type="PANTHER" id="PTHR12040">
    <property type="entry name" value="ANTI-SILENCING PROTEIN 1"/>
    <property type="match status" value="1"/>
</dbReference>
<comment type="caution">
    <text evidence="7">The sequence shown here is derived from an EMBL/GenBank/DDBJ whole genome shotgun (WGS) entry which is preliminary data.</text>
</comment>
<evidence type="ECO:0000256" key="1">
    <source>
        <dbReference type="ARBA" id="ARBA00004123"/>
    </source>
</evidence>
<protein>
    <submittedName>
        <fullName evidence="7">Uncharacterized protein</fullName>
    </submittedName>
</protein>
<comment type="subcellular location">
    <subcellularLocation>
        <location evidence="1">Nucleus</location>
    </subcellularLocation>
</comment>
<dbReference type="InterPro" id="IPR036747">
    <property type="entry name" value="ASF1-like_sf"/>
</dbReference>
<sequence length="182" mass="19824">MAVCNIADIKILSEQGEKGESLPARVTDDLRFEVVLDVAEPLMQDVVFRVMYVVDASDPSKDVELESADIGAPGLPKGVMKFTLEASAPSRSTIEAGGGPFEVTGLYLSATYKAEEFCRVGYYVRHDYEDPSLTENPPETIEWSKLIRALSEPCVTKFLNAWDGPPLDLSSTEASVMDVLSG</sequence>
<keyword evidence="5" id="KW-0143">Chaperone</keyword>
<comment type="similarity">
    <text evidence="2">Belongs to the ASF1 family.</text>
</comment>
<keyword evidence="3" id="KW-0805">Transcription regulation</keyword>